<reference evidence="1 2" key="1">
    <citation type="submission" date="2019-05" db="EMBL/GenBank/DDBJ databases">
        <title>Another draft genome of Portunus trituberculatus and its Hox gene families provides insights of decapod evolution.</title>
        <authorList>
            <person name="Jeong J.-H."/>
            <person name="Song I."/>
            <person name="Kim S."/>
            <person name="Choi T."/>
            <person name="Kim D."/>
            <person name="Ryu S."/>
            <person name="Kim W."/>
        </authorList>
    </citation>
    <scope>NUCLEOTIDE SEQUENCE [LARGE SCALE GENOMIC DNA]</scope>
    <source>
        <tissue evidence="1">Muscle</tissue>
    </source>
</reference>
<sequence>MARARRRYTT</sequence>
<name>A0A5B7J4F3_PORTR</name>
<keyword evidence="2" id="KW-1185">Reference proteome</keyword>
<protein>
    <submittedName>
        <fullName evidence="1">Uncharacterized protein</fullName>
    </submittedName>
</protein>
<dbReference type="Proteomes" id="UP000324222">
    <property type="component" value="Unassembled WGS sequence"/>
</dbReference>
<proteinExistence type="predicted"/>
<accession>A0A5B7J4F3</accession>
<gene>
    <name evidence="1" type="ORF">E2C01_084589</name>
</gene>
<evidence type="ECO:0000313" key="1">
    <source>
        <dbReference type="EMBL" id="MPC89635.1"/>
    </source>
</evidence>
<organism evidence="1 2">
    <name type="scientific">Portunus trituberculatus</name>
    <name type="common">Swimming crab</name>
    <name type="synonym">Neptunus trituberculatus</name>
    <dbReference type="NCBI Taxonomy" id="210409"/>
    <lineage>
        <taxon>Eukaryota</taxon>
        <taxon>Metazoa</taxon>
        <taxon>Ecdysozoa</taxon>
        <taxon>Arthropoda</taxon>
        <taxon>Crustacea</taxon>
        <taxon>Multicrustacea</taxon>
        <taxon>Malacostraca</taxon>
        <taxon>Eumalacostraca</taxon>
        <taxon>Eucarida</taxon>
        <taxon>Decapoda</taxon>
        <taxon>Pleocyemata</taxon>
        <taxon>Brachyura</taxon>
        <taxon>Eubrachyura</taxon>
        <taxon>Portunoidea</taxon>
        <taxon>Portunidae</taxon>
        <taxon>Portuninae</taxon>
        <taxon>Portunus</taxon>
    </lineage>
</organism>
<dbReference type="EMBL" id="VSRR010081679">
    <property type="protein sequence ID" value="MPC89635.1"/>
    <property type="molecule type" value="Genomic_DNA"/>
</dbReference>
<evidence type="ECO:0000313" key="2">
    <source>
        <dbReference type="Proteomes" id="UP000324222"/>
    </source>
</evidence>
<comment type="caution">
    <text evidence="1">The sequence shown here is derived from an EMBL/GenBank/DDBJ whole genome shotgun (WGS) entry which is preliminary data.</text>
</comment>